<dbReference type="PRINTS" id="PR02082">
    <property type="entry name" value="GLC7IP4"/>
</dbReference>
<keyword evidence="3" id="KW-1185">Reference proteome</keyword>
<dbReference type="EMBL" id="HE576757">
    <property type="protein sequence ID" value="CCC70660.1"/>
    <property type="molecule type" value="Genomic_DNA"/>
</dbReference>
<organism evidence="2 3">
    <name type="scientific">Naumovozyma castellii</name>
    <name type="common">Yeast</name>
    <name type="synonym">Saccharomyces castellii</name>
    <dbReference type="NCBI Taxonomy" id="27288"/>
    <lineage>
        <taxon>Eukaryota</taxon>
        <taxon>Fungi</taxon>
        <taxon>Dikarya</taxon>
        <taxon>Ascomycota</taxon>
        <taxon>Saccharomycotina</taxon>
        <taxon>Saccharomycetes</taxon>
        <taxon>Saccharomycetales</taxon>
        <taxon>Saccharomycetaceae</taxon>
        <taxon>Naumovozyma</taxon>
    </lineage>
</organism>
<reference key="2">
    <citation type="submission" date="2011-08" db="EMBL/GenBank/DDBJ databases">
        <title>Genome sequence of Naumovozyma castellii.</title>
        <authorList>
            <person name="Gordon J.L."/>
            <person name="Armisen D."/>
            <person name="Proux-Wera E."/>
            <person name="OhEigeartaigh S.S."/>
            <person name="Byrne K.P."/>
            <person name="Wolfe K.H."/>
        </authorList>
    </citation>
    <scope>NUCLEOTIDE SEQUENCE</scope>
    <source>
        <strain>Type strain:CBS 4309</strain>
    </source>
</reference>
<name>G0VGN9_NAUCA</name>
<dbReference type="GO" id="GO:0008157">
    <property type="term" value="F:protein phosphatase 1 binding"/>
    <property type="evidence" value="ECO:0007669"/>
    <property type="project" value="EnsemblFungi"/>
</dbReference>
<dbReference type="GO" id="GO:0007059">
    <property type="term" value="P:chromosome segregation"/>
    <property type="evidence" value="ECO:0007669"/>
    <property type="project" value="EnsemblFungi"/>
</dbReference>
<reference evidence="2 3" key="1">
    <citation type="journal article" date="2011" name="Proc. Natl. Acad. Sci. U.S.A.">
        <title>Evolutionary erosion of yeast sex chromosomes by mating-type switching accidents.</title>
        <authorList>
            <person name="Gordon J.L."/>
            <person name="Armisen D."/>
            <person name="Proux-Wera E."/>
            <person name="Oheigeartaigh S.S."/>
            <person name="Byrne K.P."/>
            <person name="Wolfe K.H."/>
        </authorList>
    </citation>
    <scope>NUCLEOTIDE SEQUENCE [LARGE SCALE GENOMIC DNA]</scope>
    <source>
        <strain evidence="3">ATCC 76901 / BCRC 22586 / CBS 4309 / NBRC 1992 / NRRL Y-12630</strain>
    </source>
</reference>
<dbReference type="InParanoid" id="G0VGN9"/>
<protein>
    <submittedName>
        <fullName evidence="2">Uncharacterized protein</fullName>
    </submittedName>
</protein>
<feature type="compositionally biased region" description="Polar residues" evidence="1">
    <location>
        <begin position="528"/>
        <end position="537"/>
    </location>
</feature>
<dbReference type="InterPro" id="IPR026241">
    <property type="entry name" value="GIP4"/>
</dbReference>
<dbReference type="GeneID" id="96904308"/>
<accession>G0VGN9</accession>
<proteinExistence type="predicted"/>
<dbReference type="FunCoup" id="G0VGN9">
    <property type="interactions" value="119"/>
</dbReference>
<feature type="region of interest" description="Disordered" evidence="1">
    <location>
        <begin position="588"/>
        <end position="665"/>
    </location>
</feature>
<gene>
    <name evidence="2" type="primary">NCAS0F01760</name>
    <name evidence="2" type="ordered locus">NCAS_0F01760</name>
</gene>
<feature type="compositionally biased region" description="Polar residues" evidence="1">
    <location>
        <begin position="446"/>
        <end position="470"/>
    </location>
</feature>
<dbReference type="Proteomes" id="UP000001640">
    <property type="component" value="Chromosome 6"/>
</dbReference>
<dbReference type="OrthoDB" id="3973067at2759"/>
<dbReference type="GO" id="GO:0019888">
    <property type="term" value="F:protein phosphatase regulator activity"/>
    <property type="evidence" value="ECO:0007669"/>
    <property type="project" value="EnsemblFungi"/>
</dbReference>
<dbReference type="AlphaFoldDB" id="G0VGN9"/>
<dbReference type="HOGENOM" id="CLU_021324_0_0_1"/>
<dbReference type="GO" id="GO:0005737">
    <property type="term" value="C:cytoplasm"/>
    <property type="evidence" value="ECO:0007669"/>
    <property type="project" value="InterPro"/>
</dbReference>
<feature type="region of interest" description="Disordered" evidence="1">
    <location>
        <begin position="446"/>
        <end position="556"/>
    </location>
</feature>
<dbReference type="eggNOG" id="ENOG502QRIU">
    <property type="taxonomic scope" value="Eukaryota"/>
</dbReference>
<feature type="compositionally biased region" description="Low complexity" evidence="1">
    <location>
        <begin position="601"/>
        <end position="627"/>
    </location>
</feature>
<dbReference type="KEGG" id="ncs:NCAS_0F01760"/>
<evidence type="ECO:0000256" key="1">
    <source>
        <dbReference type="SAM" id="MobiDB-lite"/>
    </source>
</evidence>
<sequence>MLANANSIASSSSMNISQPLSSYDIKVIQYKSALYRLTDLTNYLSLLSTSLQKNKTQQIIPLINYILSLCDGHLFNVHPVLRKRYLLLCEFKPCKNLEIVPALSTNFIELEVEFPTISTDLELFKQKIYDNSLQWKLLYSLQSLTDNATKIYNRKLRQIRLERTTRGSQPFDINCVKDILQSKEMSLCLDFAVLIRDPIKDTTNRAFIKLQWQVMDKVIKCIQEQVFPIIRIYNNQLQKFSRTKLLSDLPCRQYSLHRVYATYLRLANILDIMFNLIRQIYLPNRDSLRDLRFKLVTKNVISYEELLKQLESISEARSVPLMDELLKILGSYSRSDVAIFHVETIVILEEFKKGLSKSMLLARKVLSLITQWLEMWKFGVNNKEALDKISNLNERQLMKFYNERVVVDKLTHLEKRNAASKIAISECSSPSPAMDDNKMRRRLSVRVTSSNGASPQKLSPLQRSRSSSIEHGSKLIISPLVRSQHKKDLRAPDRSSPTISRKGSIVDQLTKGTNDDGGVPSRIRGNRPRSSSLQSSFTPKKPTRQRPPPESIAQRSNSLEATATLNQRMIQNTVKHLMVRPNSKISKMSERIDVISPPPSISIANASSTSTSSSSSSNQSYSSTSSRPPSPMRKKNLTTLNHSSAKPLKGKYKTEETNKEPLPNFDALTLDLETEIKEEVADNEDDSEDSNTTTEKITKKVRFVGVPAFQEDEDPIPTRKGWYKKPPVLYYPPISAQNSMLMKIRLRQEGTAFKTSLRKQNKDDADDEGKRAPVILSMNDVAVKESPTRRLAAKLREKLR</sequence>
<evidence type="ECO:0000313" key="3">
    <source>
        <dbReference type="Proteomes" id="UP000001640"/>
    </source>
</evidence>
<dbReference type="OMA" id="WYKKPAV"/>
<evidence type="ECO:0000313" key="2">
    <source>
        <dbReference type="EMBL" id="CCC70660.1"/>
    </source>
</evidence>
<dbReference type="RefSeq" id="XP_003677015.1">
    <property type="nucleotide sequence ID" value="XM_003676967.1"/>
</dbReference>